<feature type="domain" description="NB-ARC" evidence="1">
    <location>
        <begin position="18"/>
        <end position="100"/>
    </location>
</feature>
<dbReference type="Proteomes" id="UP000694864">
    <property type="component" value="Chromosome 2"/>
</dbReference>
<evidence type="ECO:0000259" key="1">
    <source>
        <dbReference type="Pfam" id="PF00931"/>
    </source>
</evidence>
<dbReference type="PANTHER" id="PTHR11017:SF291">
    <property type="entry name" value="ADP-RIBOSYL CYCLASE_CYCLIC ADP-RIBOSE HYDROLASE-RELATED"/>
    <property type="match status" value="1"/>
</dbReference>
<evidence type="ECO:0000313" key="2">
    <source>
        <dbReference type="Proteomes" id="UP000694864"/>
    </source>
</evidence>
<evidence type="ECO:0000313" key="3">
    <source>
        <dbReference type="RefSeq" id="XP_010475142.1"/>
    </source>
</evidence>
<gene>
    <name evidence="3" type="primary">LOC104754616</name>
</gene>
<proteinExistence type="predicted"/>
<dbReference type="InterPro" id="IPR044974">
    <property type="entry name" value="Disease_R_plants"/>
</dbReference>
<dbReference type="GeneID" id="104754616"/>
<dbReference type="InterPro" id="IPR027417">
    <property type="entry name" value="P-loop_NTPase"/>
</dbReference>
<name>A0ABM0WRJ6_CAMSA</name>
<reference evidence="2" key="1">
    <citation type="journal article" date="2014" name="Nat. Commun.">
        <title>The emerging biofuel crop Camelina sativa retains a highly undifferentiated hexaploid genome structure.</title>
        <authorList>
            <person name="Kagale S."/>
            <person name="Koh C."/>
            <person name="Nixon J."/>
            <person name="Bollina V."/>
            <person name="Clarke W.E."/>
            <person name="Tuteja R."/>
            <person name="Spillane C."/>
            <person name="Robinson S.J."/>
            <person name="Links M.G."/>
            <person name="Clarke C."/>
            <person name="Higgins E.E."/>
            <person name="Huebert T."/>
            <person name="Sharpe A.G."/>
            <person name="Parkin I.A."/>
        </authorList>
    </citation>
    <scope>NUCLEOTIDE SEQUENCE [LARGE SCALE GENOMIC DNA]</scope>
    <source>
        <strain evidence="2">cv. DH55</strain>
    </source>
</reference>
<sequence>MGNLKGSLKITVGVDEHESKESLQQLLLSKILSQENMKTDHLGAIKEWLQDQRVLIILEDVDDLEQSEVLAKELSWFGSGSRIIVTTENQKILKAHGIQDIYHVERSS</sequence>
<organism evidence="2 3">
    <name type="scientific">Camelina sativa</name>
    <name type="common">False flax</name>
    <name type="synonym">Myagrum sativum</name>
    <dbReference type="NCBI Taxonomy" id="90675"/>
    <lineage>
        <taxon>Eukaryota</taxon>
        <taxon>Viridiplantae</taxon>
        <taxon>Streptophyta</taxon>
        <taxon>Embryophyta</taxon>
        <taxon>Tracheophyta</taxon>
        <taxon>Spermatophyta</taxon>
        <taxon>Magnoliopsida</taxon>
        <taxon>eudicotyledons</taxon>
        <taxon>Gunneridae</taxon>
        <taxon>Pentapetalae</taxon>
        <taxon>rosids</taxon>
        <taxon>malvids</taxon>
        <taxon>Brassicales</taxon>
        <taxon>Brassicaceae</taxon>
        <taxon>Camelineae</taxon>
        <taxon>Camelina</taxon>
    </lineage>
</organism>
<protein>
    <submittedName>
        <fullName evidence="3">Disease resistance protein RML1B-like</fullName>
    </submittedName>
</protein>
<dbReference type="RefSeq" id="XP_010475142.1">
    <property type="nucleotide sequence ID" value="XM_010476840.1"/>
</dbReference>
<dbReference type="InterPro" id="IPR002182">
    <property type="entry name" value="NB-ARC"/>
</dbReference>
<dbReference type="SUPFAM" id="SSF52540">
    <property type="entry name" value="P-loop containing nucleoside triphosphate hydrolases"/>
    <property type="match status" value="1"/>
</dbReference>
<dbReference type="Gene3D" id="3.40.50.300">
    <property type="entry name" value="P-loop containing nucleotide triphosphate hydrolases"/>
    <property type="match status" value="1"/>
</dbReference>
<keyword evidence="2" id="KW-1185">Reference proteome</keyword>
<dbReference type="PANTHER" id="PTHR11017">
    <property type="entry name" value="LEUCINE-RICH REPEAT-CONTAINING PROTEIN"/>
    <property type="match status" value="1"/>
</dbReference>
<dbReference type="Pfam" id="PF00931">
    <property type="entry name" value="NB-ARC"/>
    <property type="match status" value="1"/>
</dbReference>
<accession>A0ABM0WRJ6</accession>
<reference evidence="3" key="2">
    <citation type="submission" date="2025-08" db="UniProtKB">
        <authorList>
            <consortium name="RefSeq"/>
        </authorList>
    </citation>
    <scope>IDENTIFICATION</scope>
    <source>
        <tissue evidence="3">Leaf</tissue>
    </source>
</reference>